<dbReference type="GO" id="GO:0071424">
    <property type="term" value="F:rRNA (cytosine-N4-)-methyltransferase activity"/>
    <property type="evidence" value="ECO:0007669"/>
    <property type="project" value="UniProtKB-UniRule"/>
</dbReference>
<evidence type="ECO:0000256" key="3">
    <source>
        <dbReference type="ARBA" id="ARBA00022603"/>
    </source>
</evidence>
<evidence type="ECO:0000256" key="1">
    <source>
        <dbReference type="ARBA" id="ARBA00010396"/>
    </source>
</evidence>
<feature type="binding site" evidence="6">
    <location>
        <position position="125"/>
    </location>
    <ligand>
        <name>S-adenosyl-L-methionine</name>
        <dbReference type="ChEBI" id="CHEBI:59789"/>
    </ligand>
</feature>
<evidence type="ECO:0000256" key="2">
    <source>
        <dbReference type="ARBA" id="ARBA00022552"/>
    </source>
</evidence>
<dbReference type="GO" id="GO:0005737">
    <property type="term" value="C:cytoplasm"/>
    <property type="evidence" value="ECO:0007669"/>
    <property type="project" value="UniProtKB-SubCell"/>
</dbReference>
<feature type="binding site" evidence="6">
    <location>
        <position position="118"/>
    </location>
    <ligand>
        <name>S-adenosyl-L-methionine</name>
        <dbReference type="ChEBI" id="CHEBI:59789"/>
    </ligand>
</feature>
<evidence type="ECO:0000313" key="8">
    <source>
        <dbReference type="Proteomes" id="UP000650511"/>
    </source>
</evidence>
<dbReference type="Gene3D" id="3.40.50.150">
    <property type="entry name" value="Vaccinia Virus protein VP39"/>
    <property type="match status" value="1"/>
</dbReference>
<dbReference type="HAMAP" id="MF_01007">
    <property type="entry name" value="16SrRNA_methyltr_H"/>
    <property type="match status" value="1"/>
</dbReference>
<organism evidence="7 8">
    <name type="scientific">Egicoccus halophilus</name>
    <dbReference type="NCBI Taxonomy" id="1670830"/>
    <lineage>
        <taxon>Bacteria</taxon>
        <taxon>Bacillati</taxon>
        <taxon>Actinomycetota</taxon>
        <taxon>Nitriliruptoria</taxon>
        <taxon>Egicoccales</taxon>
        <taxon>Egicoccaceae</taxon>
        <taxon>Egicoccus</taxon>
    </lineage>
</organism>
<name>A0A8J3A696_9ACTN</name>
<dbReference type="SUPFAM" id="SSF81799">
    <property type="entry name" value="Putative methyltransferase TM0872, insert domain"/>
    <property type="match status" value="1"/>
</dbReference>
<evidence type="ECO:0000313" key="7">
    <source>
        <dbReference type="EMBL" id="GGI04311.1"/>
    </source>
</evidence>
<dbReference type="Pfam" id="PF01795">
    <property type="entry name" value="Methyltransf_5"/>
    <property type="match status" value="1"/>
</dbReference>
<comment type="similarity">
    <text evidence="1 6">Belongs to the methyltransferase superfamily. RsmH family.</text>
</comment>
<dbReference type="PANTHER" id="PTHR11265:SF0">
    <property type="entry name" value="12S RRNA N4-METHYLCYTIDINE METHYLTRANSFERASE"/>
    <property type="match status" value="1"/>
</dbReference>
<keyword evidence="3 6" id="KW-0489">Methyltransferase</keyword>
<dbReference type="Gene3D" id="1.10.150.170">
    <property type="entry name" value="Putative methyltransferase TM0872, insert domain"/>
    <property type="match status" value="1"/>
</dbReference>
<evidence type="ECO:0000256" key="4">
    <source>
        <dbReference type="ARBA" id="ARBA00022679"/>
    </source>
</evidence>
<comment type="function">
    <text evidence="6">Specifically methylates the N4 position of cytidine in position 1402 (C1402) of 16S rRNA.</text>
</comment>
<dbReference type="NCBIfam" id="TIGR00006">
    <property type="entry name" value="16S rRNA (cytosine(1402)-N(4))-methyltransferase RsmH"/>
    <property type="match status" value="1"/>
</dbReference>
<reference evidence="7" key="1">
    <citation type="journal article" date="2014" name="Int. J. Syst. Evol. Microbiol.">
        <title>Complete genome sequence of Corynebacterium casei LMG S-19264T (=DSM 44701T), isolated from a smear-ripened cheese.</title>
        <authorList>
            <consortium name="US DOE Joint Genome Institute (JGI-PGF)"/>
            <person name="Walter F."/>
            <person name="Albersmeier A."/>
            <person name="Kalinowski J."/>
            <person name="Ruckert C."/>
        </authorList>
    </citation>
    <scope>NUCLEOTIDE SEQUENCE</scope>
    <source>
        <strain evidence="7">CGMCC 1.14988</strain>
    </source>
</reference>
<dbReference type="InterPro" id="IPR023397">
    <property type="entry name" value="SAM-dep_MeTrfase_MraW_recog"/>
</dbReference>
<dbReference type="PANTHER" id="PTHR11265">
    <property type="entry name" value="S-ADENOSYL-METHYLTRANSFERASE MRAW"/>
    <property type="match status" value="1"/>
</dbReference>
<dbReference type="OrthoDB" id="9806637at2"/>
<dbReference type="EC" id="2.1.1.199" evidence="6"/>
<comment type="catalytic activity">
    <reaction evidence="6">
        <text>cytidine(1402) in 16S rRNA + S-adenosyl-L-methionine = N(4)-methylcytidine(1402) in 16S rRNA + S-adenosyl-L-homocysteine + H(+)</text>
        <dbReference type="Rhea" id="RHEA:42928"/>
        <dbReference type="Rhea" id="RHEA-COMP:10286"/>
        <dbReference type="Rhea" id="RHEA-COMP:10287"/>
        <dbReference type="ChEBI" id="CHEBI:15378"/>
        <dbReference type="ChEBI" id="CHEBI:57856"/>
        <dbReference type="ChEBI" id="CHEBI:59789"/>
        <dbReference type="ChEBI" id="CHEBI:74506"/>
        <dbReference type="ChEBI" id="CHEBI:82748"/>
        <dbReference type="EC" id="2.1.1.199"/>
    </reaction>
</comment>
<dbReference type="Proteomes" id="UP000650511">
    <property type="component" value="Unassembled WGS sequence"/>
</dbReference>
<keyword evidence="5 6" id="KW-0949">S-adenosyl-L-methionine</keyword>
<dbReference type="InterPro" id="IPR002903">
    <property type="entry name" value="RsmH"/>
</dbReference>
<feature type="binding site" evidence="6">
    <location>
        <begin position="45"/>
        <end position="47"/>
    </location>
    <ligand>
        <name>S-adenosyl-L-methionine</name>
        <dbReference type="ChEBI" id="CHEBI:59789"/>
    </ligand>
</feature>
<evidence type="ECO:0000256" key="6">
    <source>
        <dbReference type="HAMAP-Rule" id="MF_01007"/>
    </source>
</evidence>
<comment type="subcellular location">
    <subcellularLocation>
        <location evidence="6">Cytoplasm</location>
    </subcellularLocation>
</comment>
<keyword evidence="4 6" id="KW-0808">Transferase</keyword>
<sequence length="329" mass="35227">MTLPEQHGAPGSSGPPHVPVLLDRVVALFADAPEGVYLDGTLGAAGHAAAVLEARARRHGRASLVGLDRDPHALALAETRLARVGDAVETTLVRTRFDALGEVLDGLGIERVAGIFLDLGISSMHVDEAARGFSYRQDGPLDMRMDPDLPRSAADLVNQLEPRELARILRRFGDERFADRIARAVVAARPLTRTTELAEVVRNAIPAAARRTGGHPATRTFQALRIAVNGELEALEQVLPAALERLATGGVLAVLSYHSLEDRPVKRAFAAAATGCVCPPNLPVCACGRTPLVEHVIRKPERPDADEVAVNPRATAARLRAVRRLESHP</sequence>
<reference evidence="7" key="2">
    <citation type="submission" date="2020-09" db="EMBL/GenBank/DDBJ databases">
        <authorList>
            <person name="Sun Q."/>
            <person name="Zhou Y."/>
        </authorList>
    </citation>
    <scope>NUCLEOTIDE SEQUENCE</scope>
    <source>
        <strain evidence="7">CGMCC 1.14988</strain>
    </source>
</reference>
<dbReference type="GO" id="GO:0070475">
    <property type="term" value="P:rRNA base methylation"/>
    <property type="evidence" value="ECO:0007669"/>
    <property type="project" value="UniProtKB-UniRule"/>
</dbReference>
<feature type="binding site" evidence="6">
    <location>
        <position position="97"/>
    </location>
    <ligand>
        <name>S-adenosyl-L-methionine</name>
        <dbReference type="ChEBI" id="CHEBI:59789"/>
    </ligand>
</feature>
<keyword evidence="6" id="KW-0963">Cytoplasm</keyword>
<keyword evidence="8" id="KW-1185">Reference proteome</keyword>
<dbReference type="PIRSF" id="PIRSF004486">
    <property type="entry name" value="MraW"/>
    <property type="match status" value="1"/>
</dbReference>
<keyword evidence="2 6" id="KW-0698">rRNA processing</keyword>
<protein>
    <recommendedName>
        <fullName evidence="6">Ribosomal RNA small subunit methyltransferase H</fullName>
        <ecNumber evidence="6">2.1.1.199</ecNumber>
    </recommendedName>
    <alternativeName>
        <fullName evidence="6">16S rRNA m(4)C1402 methyltransferase</fullName>
    </alternativeName>
    <alternativeName>
        <fullName evidence="6">rRNA (cytosine-N(4)-)-methyltransferase RsmH</fullName>
    </alternativeName>
</protein>
<gene>
    <name evidence="7" type="primary">mraW</name>
    <name evidence="6" type="synonym">rsmH</name>
    <name evidence="7" type="ORF">GCM10011354_08460</name>
</gene>
<dbReference type="InterPro" id="IPR029063">
    <property type="entry name" value="SAM-dependent_MTases_sf"/>
</dbReference>
<dbReference type="SUPFAM" id="SSF53335">
    <property type="entry name" value="S-adenosyl-L-methionine-dependent methyltransferases"/>
    <property type="match status" value="1"/>
</dbReference>
<comment type="caution">
    <text evidence="7">The sequence shown here is derived from an EMBL/GenBank/DDBJ whole genome shotgun (WGS) entry which is preliminary data.</text>
</comment>
<dbReference type="AlphaFoldDB" id="A0A8J3A696"/>
<dbReference type="EMBL" id="BMHA01000003">
    <property type="protein sequence ID" value="GGI04311.1"/>
    <property type="molecule type" value="Genomic_DNA"/>
</dbReference>
<feature type="binding site" evidence="6">
    <location>
        <position position="68"/>
    </location>
    <ligand>
        <name>S-adenosyl-L-methionine</name>
        <dbReference type="ChEBI" id="CHEBI:59789"/>
    </ligand>
</feature>
<proteinExistence type="inferred from homology"/>
<evidence type="ECO:0000256" key="5">
    <source>
        <dbReference type="ARBA" id="ARBA00022691"/>
    </source>
</evidence>
<dbReference type="RefSeq" id="WP_130651291.1">
    <property type="nucleotide sequence ID" value="NZ_CP036250.1"/>
</dbReference>
<accession>A0A8J3A696</accession>